<protein>
    <submittedName>
        <fullName evidence="1">Uncharacterized protein</fullName>
    </submittedName>
</protein>
<gene>
    <name evidence="1" type="ORF">CJF24_15330</name>
</gene>
<keyword evidence="2" id="KW-1185">Reference proteome</keyword>
<sequence>MSDNTASKQGSMSEQVSDLLSLAYLQRSINNTYTTILQDQVNAKNQRLSLMTKQLNSIAKI</sequence>
<evidence type="ECO:0000313" key="2">
    <source>
        <dbReference type="Proteomes" id="UP000323129"/>
    </source>
</evidence>
<dbReference type="Proteomes" id="UP000323129">
    <property type="component" value="Unassembled WGS sequence"/>
</dbReference>
<comment type="caution">
    <text evidence="1">The sequence shown here is derived from an EMBL/GenBank/DDBJ whole genome shotgun (WGS) entry which is preliminary data.</text>
</comment>
<dbReference type="EMBL" id="NQMC01000047">
    <property type="protein sequence ID" value="TYD42725.1"/>
    <property type="molecule type" value="Genomic_DNA"/>
</dbReference>
<reference evidence="1 2" key="1">
    <citation type="submission" date="2017-08" db="EMBL/GenBank/DDBJ databases">
        <title>Aeromonas veronii bv sobria strain NS22 whole genome sequencing.</title>
        <authorList>
            <person name="Katharios P."/>
            <person name="Ha V.Q."/>
            <person name="Smyrli M."/>
        </authorList>
    </citation>
    <scope>NUCLEOTIDE SEQUENCE [LARGE SCALE GENOMIC DNA]</scope>
    <source>
        <strain evidence="1 2">NS22</strain>
    </source>
</reference>
<organism evidence="1 2">
    <name type="scientific">Aeromonas veronii</name>
    <dbReference type="NCBI Taxonomy" id="654"/>
    <lineage>
        <taxon>Bacteria</taxon>
        <taxon>Pseudomonadati</taxon>
        <taxon>Pseudomonadota</taxon>
        <taxon>Gammaproteobacteria</taxon>
        <taxon>Aeromonadales</taxon>
        <taxon>Aeromonadaceae</taxon>
        <taxon>Aeromonas</taxon>
    </lineage>
</organism>
<name>A0ABY3MJ67_AERVE</name>
<evidence type="ECO:0000313" key="1">
    <source>
        <dbReference type="EMBL" id="TYD42725.1"/>
    </source>
</evidence>
<dbReference type="RefSeq" id="WP_115544504.1">
    <property type="nucleotide sequence ID" value="NZ_NMUR01000017.1"/>
</dbReference>
<accession>A0ABY3MJ67</accession>
<proteinExistence type="predicted"/>